<name>A0A1V9YHW0_ACHHY</name>
<dbReference type="InterPro" id="IPR036388">
    <property type="entry name" value="WH-like_DNA-bd_sf"/>
</dbReference>
<dbReference type="GO" id="GO:0005634">
    <property type="term" value="C:nucleus"/>
    <property type="evidence" value="ECO:0007669"/>
    <property type="project" value="UniProtKB-SubCell"/>
</dbReference>
<evidence type="ECO:0000256" key="4">
    <source>
        <dbReference type="ARBA" id="ARBA00023242"/>
    </source>
</evidence>
<dbReference type="InterPro" id="IPR000232">
    <property type="entry name" value="HSF_DNA-bd"/>
</dbReference>
<evidence type="ECO:0000256" key="5">
    <source>
        <dbReference type="RuleBase" id="RU004020"/>
    </source>
</evidence>
<dbReference type="Proteomes" id="UP000243579">
    <property type="component" value="Unassembled WGS sequence"/>
</dbReference>
<dbReference type="PANTHER" id="PTHR18860">
    <property type="entry name" value="14-3-3 PROTEIN"/>
    <property type="match status" value="1"/>
</dbReference>
<comment type="subcellular location">
    <subcellularLocation>
        <location evidence="1">Nucleus</location>
    </subcellularLocation>
</comment>
<keyword evidence="9" id="KW-1185">Reference proteome</keyword>
<evidence type="ECO:0000256" key="1">
    <source>
        <dbReference type="ARBA" id="ARBA00004123"/>
    </source>
</evidence>
<evidence type="ECO:0000256" key="3">
    <source>
        <dbReference type="ARBA" id="ARBA00023125"/>
    </source>
</evidence>
<keyword evidence="3" id="KW-0238">DNA-binding</keyword>
<comment type="similarity">
    <text evidence="5">Belongs to the HSF family.</text>
</comment>
<dbReference type="SUPFAM" id="SSF46785">
    <property type="entry name" value="Winged helix' DNA-binding domain"/>
    <property type="match status" value="1"/>
</dbReference>
<dbReference type="CDD" id="cd08774">
    <property type="entry name" value="14-3-3"/>
    <property type="match status" value="2"/>
</dbReference>
<organism evidence="8 9">
    <name type="scientific">Achlya hypogyna</name>
    <name type="common">Oomycete</name>
    <name type="synonym">Protoachlya hypogyna</name>
    <dbReference type="NCBI Taxonomy" id="1202772"/>
    <lineage>
        <taxon>Eukaryota</taxon>
        <taxon>Sar</taxon>
        <taxon>Stramenopiles</taxon>
        <taxon>Oomycota</taxon>
        <taxon>Saprolegniomycetes</taxon>
        <taxon>Saprolegniales</taxon>
        <taxon>Achlyaceae</taxon>
        <taxon>Achlya</taxon>
    </lineage>
</organism>
<evidence type="ECO:0000256" key="2">
    <source>
        <dbReference type="ARBA" id="ARBA00006141"/>
    </source>
</evidence>
<dbReference type="GO" id="GO:0003700">
    <property type="term" value="F:DNA-binding transcription factor activity"/>
    <property type="evidence" value="ECO:0007669"/>
    <property type="project" value="InterPro"/>
</dbReference>
<evidence type="ECO:0000313" key="8">
    <source>
        <dbReference type="EMBL" id="OQR85257.1"/>
    </source>
</evidence>
<dbReference type="Gene3D" id="1.10.10.10">
    <property type="entry name" value="Winged helix-like DNA-binding domain superfamily/Winged helix DNA-binding domain"/>
    <property type="match status" value="1"/>
</dbReference>
<dbReference type="Pfam" id="PF00244">
    <property type="entry name" value="14-3-3"/>
    <property type="match status" value="2"/>
</dbReference>
<gene>
    <name evidence="8" type="ORF">ACHHYP_12042</name>
</gene>
<evidence type="ECO:0000259" key="7">
    <source>
        <dbReference type="SMART" id="SM00415"/>
    </source>
</evidence>
<evidence type="ECO:0000313" key="9">
    <source>
        <dbReference type="Proteomes" id="UP000243579"/>
    </source>
</evidence>
<dbReference type="SUPFAM" id="SSF48445">
    <property type="entry name" value="14-3-3 protein"/>
    <property type="match status" value="2"/>
</dbReference>
<dbReference type="SMART" id="SM00415">
    <property type="entry name" value="HSF"/>
    <property type="match status" value="1"/>
</dbReference>
<dbReference type="SMART" id="SM00101">
    <property type="entry name" value="14_3_3"/>
    <property type="match status" value="2"/>
</dbReference>
<dbReference type="STRING" id="1202772.A0A1V9YHW0"/>
<comment type="caution">
    <text evidence="8">The sequence shown here is derived from an EMBL/GenBank/DDBJ whole genome shotgun (WGS) entry which is preliminary data.</text>
</comment>
<comment type="similarity">
    <text evidence="2">Belongs to the 14-3-3 family.</text>
</comment>
<keyword evidence="4" id="KW-0539">Nucleus</keyword>
<dbReference type="AlphaFoldDB" id="A0A1V9YHW0"/>
<dbReference type="OrthoDB" id="10260625at2759"/>
<dbReference type="GO" id="GO:0043565">
    <property type="term" value="F:sequence-specific DNA binding"/>
    <property type="evidence" value="ECO:0007669"/>
    <property type="project" value="InterPro"/>
</dbReference>
<dbReference type="PRINTS" id="PR00305">
    <property type="entry name" value="1433ZETA"/>
</dbReference>
<proteinExistence type="inferred from homology"/>
<feature type="domain" description="14-3-3" evidence="6">
    <location>
        <begin position="3"/>
        <end position="246"/>
    </location>
</feature>
<sequence>MDRTTIFFMAQLAEQAQRYDEMASYCKQLIVDCPSPLHDGEFDLLTIAYKNLVGPRRSAWRIVVAIQEHRAITHPARIADLKTYRELIENELTNTCIELLSLLESHVLPGALTSEEKVAVLKTQGDYCRYLAELDLLYPERTKSWAAKSATYYESARGIADVELHPTCPTRLGLALNQAVFQYEICQSIPTARSTAQRAFDDALAELDGLSDGTYKIATLILQLLRGNMDLWTEPAAPSSFLTKLVSLVEATPDHIIGWSQDGSKIVVQAVTPLEKEILPIFYGHHSFTSFARQLRVYGFTKSKLYGLPCNETMNAKRGFGYIFSHPLVHRDRLQDLHRVRRTTMDDSDVGELRAAVDGLEAECIERALASDTPLYTRRDYGFVPFFPKELGGWSEGASSGDETATLDAVDMDILDLILTTNLDRSSLVFLAQLAEQAERYDEMADYMKTVVTTDPTPLDLEERNLLAVAYKNVIGSRRAAWRVLQAIETHRKSERVEHVQKYRLKIEGELQATCDEMLEMLTKQLLPSASSPEDSVFYLKTQGDYYRYLAEFQSQELGATDKALACYGQATDIATSKLHSTNPLRLGLALNFAVFYCEIMKLPDRACQLAKQAFDDAIADMDSLTEESFRDAAMILQIIRDNLTLWTSEEDDDQHP</sequence>
<feature type="domain" description="HSF-type DNA-binding" evidence="7">
    <location>
        <begin position="237"/>
        <end position="343"/>
    </location>
</feature>
<dbReference type="EMBL" id="JNBR01001735">
    <property type="protein sequence ID" value="OQR85257.1"/>
    <property type="molecule type" value="Genomic_DNA"/>
</dbReference>
<dbReference type="InterPro" id="IPR000308">
    <property type="entry name" value="14-3-3"/>
</dbReference>
<dbReference type="InterPro" id="IPR036815">
    <property type="entry name" value="14-3-3_dom_sf"/>
</dbReference>
<dbReference type="Pfam" id="PF00447">
    <property type="entry name" value="HSF_DNA-bind"/>
    <property type="match status" value="1"/>
</dbReference>
<dbReference type="InterPro" id="IPR036390">
    <property type="entry name" value="WH_DNA-bd_sf"/>
</dbReference>
<accession>A0A1V9YHW0</accession>
<dbReference type="InterPro" id="IPR023410">
    <property type="entry name" value="14-3-3_domain"/>
</dbReference>
<protein>
    <submittedName>
        <fullName evidence="8">14-3-3 protein epsilon</fullName>
    </submittedName>
</protein>
<dbReference type="Gene3D" id="1.20.190.20">
    <property type="entry name" value="14-3-3 domain"/>
    <property type="match status" value="2"/>
</dbReference>
<reference evidence="8 9" key="1">
    <citation type="journal article" date="2014" name="Genome Biol. Evol.">
        <title>The secreted proteins of Achlya hypogyna and Thraustotheca clavata identify the ancestral oomycete secretome and reveal gene acquisitions by horizontal gene transfer.</title>
        <authorList>
            <person name="Misner I."/>
            <person name="Blouin N."/>
            <person name="Leonard G."/>
            <person name="Richards T.A."/>
            <person name="Lane C.E."/>
        </authorList>
    </citation>
    <scope>NUCLEOTIDE SEQUENCE [LARGE SCALE GENOMIC DNA]</scope>
    <source>
        <strain evidence="8 9">ATCC 48635</strain>
    </source>
</reference>
<evidence type="ECO:0000259" key="6">
    <source>
        <dbReference type="SMART" id="SM00101"/>
    </source>
</evidence>
<feature type="domain" description="14-3-3" evidence="6">
    <location>
        <begin position="425"/>
        <end position="656"/>
    </location>
</feature>